<dbReference type="Proteomes" id="UP001202180">
    <property type="component" value="Unassembled WGS sequence"/>
</dbReference>
<keyword evidence="3" id="KW-1185">Reference proteome</keyword>
<feature type="chain" id="PRO_5047410535" evidence="1">
    <location>
        <begin position="29"/>
        <end position="225"/>
    </location>
</feature>
<dbReference type="EMBL" id="JALPRF010000002">
    <property type="protein sequence ID" value="MCK8492909.1"/>
    <property type="molecule type" value="Genomic_DNA"/>
</dbReference>
<protein>
    <submittedName>
        <fullName evidence="2">Uncharacterized protein</fullName>
    </submittedName>
</protein>
<gene>
    <name evidence="2" type="ORF">M0L20_13660</name>
</gene>
<dbReference type="RefSeq" id="WP_248477501.1">
    <property type="nucleotide sequence ID" value="NZ_JALPRF010000002.1"/>
</dbReference>
<name>A0ABT0HL69_9BACT</name>
<comment type="caution">
    <text evidence="2">The sequence shown here is derived from an EMBL/GenBank/DDBJ whole genome shotgun (WGS) entry which is preliminary data.</text>
</comment>
<sequence length="225" mass="23961">MKSFRVLGSILFSLILVASMIAPTEVQAVVPPSVHDFFMGPDGVTLGMATVSLTSMSRKERQKSNLGGILKLYMYGASDFTSDFPMEADVAEGLLVPTTLPVKTGVTAAVVTFDLDTCRVKGDQKGKIGYQNCSHSGECKMAGYEAGQLAAIKKVLNEGGVVIAVYKNGTRELLGTSWQPLEFEVATDSGAKGDDPLQIDFKFKGDGYPFLPPILPTAMTLALPA</sequence>
<evidence type="ECO:0000313" key="2">
    <source>
        <dbReference type="EMBL" id="MCK8492909.1"/>
    </source>
</evidence>
<evidence type="ECO:0000256" key="1">
    <source>
        <dbReference type="SAM" id="SignalP"/>
    </source>
</evidence>
<reference evidence="2 3" key="1">
    <citation type="submission" date="2022-04" db="EMBL/GenBank/DDBJ databases">
        <title>Spirosoma sp. strain RP8 genome sequencing and assembly.</title>
        <authorList>
            <person name="Jung Y."/>
        </authorList>
    </citation>
    <scope>NUCLEOTIDE SEQUENCE [LARGE SCALE GENOMIC DNA]</scope>
    <source>
        <strain evidence="2 3">RP8</strain>
    </source>
</reference>
<feature type="signal peptide" evidence="1">
    <location>
        <begin position="1"/>
        <end position="28"/>
    </location>
</feature>
<organism evidence="2 3">
    <name type="scientific">Spirosoma liriopis</name>
    <dbReference type="NCBI Taxonomy" id="2937440"/>
    <lineage>
        <taxon>Bacteria</taxon>
        <taxon>Pseudomonadati</taxon>
        <taxon>Bacteroidota</taxon>
        <taxon>Cytophagia</taxon>
        <taxon>Cytophagales</taxon>
        <taxon>Cytophagaceae</taxon>
        <taxon>Spirosoma</taxon>
    </lineage>
</organism>
<keyword evidence="1" id="KW-0732">Signal</keyword>
<accession>A0ABT0HL69</accession>
<evidence type="ECO:0000313" key="3">
    <source>
        <dbReference type="Proteomes" id="UP001202180"/>
    </source>
</evidence>
<proteinExistence type="predicted"/>